<feature type="compositionally biased region" description="Low complexity" evidence="1">
    <location>
        <begin position="317"/>
        <end position="330"/>
    </location>
</feature>
<name>A0AAD6VNS5_9AGAR</name>
<organism evidence="2 3">
    <name type="scientific">Mycena pura</name>
    <dbReference type="NCBI Taxonomy" id="153505"/>
    <lineage>
        <taxon>Eukaryota</taxon>
        <taxon>Fungi</taxon>
        <taxon>Dikarya</taxon>
        <taxon>Basidiomycota</taxon>
        <taxon>Agaricomycotina</taxon>
        <taxon>Agaricomycetes</taxon>
        <taxon>Agaricomycetidae</taxon>
        <taxon>Agaricales</taxon>
        <taxon>Marasmiineae</taxon>
        <taxon>Mycenaceae</taxon>
        <taxon>Mycena</taxon>
    </lineage>
</organism>
<accession>A0AAD6VNS5</accession>
<feature type="compositionally biased region" description="Gly residues" evidence="1">
    <location>
        <begin position="494"/>
        <end position="503"/>
    </location>
</feature>
<proteinExistence type="predicted"/>
<evidence type="ECO:0000313" key="3">
    <source>
        <dbReference type="Proteomes" id="UP001219525"/>
    </source>
</evidence>
<sequence>MNCQFSFGPNRSYFCSAESYFAWSDNNLPPALVRILEDPRHPQTMETPYDVAFPMEYGTYMMGWRTSRGENCCEGAHCSSPSGHLTSRSADAAMGPHYARLARFIKSTAAIPGAHTTRTVFGPSASFFSMSERGYCWQNLPQVLEDDMHACLRVRRPTSVALGAQGAYVVLYSDGTVTFDLRGLYPLMEGMIRNTQEAARKRGIMYVALNPHMPGEYYAVFGDGSASWSFPTAWSRDVTTVSREIKPVGLAPAPPPKMSAPGVSVSAGGTGPPPVQVAMGGTGPPPPQSPAPLPLPMQIAAPAPRPAPVPLPPTSPAPSTVSATSSGMHAGASAGGSILAAVGHAVQAAAGHPQEASPPAYAPVSPAASVYSAHALTQSPVQVQTYAPVQAQTYTPVQQAYAYAPVHAQTLPPQTTQAPPHPHHHMTWQEGLTMGLKAAKGAAKLYNAIEGQPQQQQQQAQQGDGGGFDAGSLIGMAMHAIGGDGDQSQNQGQDGQGDQGGGGFDASALYNMAGIGTVLNQVVVVDQGQDQVVVQDTMGSRLVGYILRTYYTFVNLQCIMTVACAGPRAVDAARSSQHSINPDPPSATSVSLHSAVSGGNSNETLVLEKFGSVRFRAIFSERRT</sequence>
<feature type="region of interest" description="Disordered" evidence="1">
    <location>
        <begin position="479"/>
        <end position="503"/>
    </location>
</feature>
<evidence type="ECO:0000256" key="1">
    <source>
        <dbReference type="SAM" id="MobiDB-lite"/>
    </source>
</evidence>
<dbReference type="Proteomes" id="UP001219525">
    <property type="component" value="Unassembled WGS sequence"/>
</dbReference>
<reference evidence="2" key="1">
    <citation type="submission" date="2023-03" db="EMBL/GenBank/DDBJ databases">
        <title>Massive genome expansion in bonnet fungi (Mycena s.s.) driven by repeated elements and novel gene families across ecological guilds.</title>
        <authorList>
            <consortium name="Lawrence Berkeley National Laboratory"/>
            <person name="Harder C.B."/>
            <person name="Miyauchi S."/>
            <person name="Viragh M."/>
            <person name="Kuo A."/>
            <person name="Thoen E."/>
            <person name="Andreopoulos B."/>
            <person name="Lu D."/>
            <person name="Skrede I."/>
            <person name="Drula E."/>
            <person name="Henrissat B."/>
            <person name="Morin E."/>
            <person name="Kohler A."/>
            <person name="Barry K."/>
            <person name="LaButti K."/>
            <person name="Morin E."/>
            <person name="Salamov A."/>
            <person name="Lipzen A."/>
            <person name="Mereny Z."/>
            <person name="Hegedus B."/>
            <person name="Baldrian P."/>
            <person name="Stursova M."/>
            <person name="Weitz H."/>
            <person name="Taylor A."/>
            <person name="Grigoriev I.V."/>
            <person name="Nagy L.G."/>
            <person name="Martin F."/>
            <person name="Kauserud H."/>
        </authorList>
    </citation>
    <scope>NUCLEOTIDE SEQUENCE</scope>
    <source>
        <strain evidence="2">9144</strain>
    </source>
</reference>
<protein>
    <submittedName>
        <fullName evidence="2">Uncharacterized protein</fullName>
    </submittedName>
</protein>
<keyword evidence="3" id="KW-1185">Reference proteome</keyword>
<comment type="caution">
    <text evidence="2">The sequence shown here is derived from an EMBL/GenBank/DDBJ whole genome shotgun (WGS) entry which is preliminary data.</text>
</comment>
<feature type="region of interest" description="Disordered" evidence="1">
    <location>
        <begin position="575"/>
        <end position="594"/>
    </location>
</feature>
<feature type="compositionally biased region" description="Pro residues" evidence="1">
    <location>
        <begin position="283"/>
        <end position="295"/>
    </location>
</feature>
<feature type="compositionally biased region" description="Pro residues" evidence="1">
    <location>
        <begin position="303"/>
        <end position="316"/>
    </location>
</feature>
<gene>
    <name evidence="2" type="ORF">GGX14DRAFT_541403</name>
</gene>
<dbReference type="AlphaFoldDB" id="A0AAD6VNS5"/>
<evidence type="ECO:0000313" key="2">
    <source>
        <dbReference type="EMBL" id="KAJ7218502.1"/>
    </source>
</evidence>
<feature type="region of interest" description="Disordered" evidence="1">
    <location>
        <begin position="249"/>
        <end position="330"/>
    </location>
</feature>
<dbReference type="EMBL" id="JARJCW010000012">
    <property type="protein sequence ID" value="KAJ7218502.1"/>
    <property type="molecule type" value="Genomic_DNA"/>
</dbReference>